<dbReference type="EMBL" id="CAXKWB010043328">
    <property type="protein sequence ID" value="CAL4159032.1"/>
    <property type="molecule type" value="Genomic_DNA"/>
</dbReference>
<dbReference type="GO" id="GO:0071897">
    <property type="term" value="P:DNA biosynthetic process"/>
    <property type="evidence" value="ECO:0007669"/>
    <property type="project" value="UniProtKB-ARBA"/>
</dbReference>
<evidence type="ECO:0008006" key="4">
    <source>
        <dbReference type="Google" id="ProtNLM"/>
    </source>
</evidence>
<dbReference type="Gene3D" id="3.30.70.270">
    <property type="match status" value="1"/>
</dbReference>
<proteinExistence type="predicted"/>
<keyword evidence="3" id="KW-1185">Reference proteome</keyword>
<keyword evidence="1" id="KW-0812">Transmembrane</keyword>
<dbReference type="Gene3D" id="3.10.10.10">
    <property type="entry name" value="HIV Type 1 Reverse Transcriptase, subunit A, domain 1"/>
    <property type="match status" value="1"/>
</dbReference>
<accession>A0AAV2S5T3</accession>
<reference evidence="2 3" key="1">
    <citation type="submission" date="2024-05" db="EMBL/GenBank/DDBJ databases">
        <authorList>
            <person name="Wallberg A."/>
        </authorList>
    </citation>
    <scope>NUCLEOTIDE SEQUENCE [LARGE SCALE GENOMIC DNA]</scope>
</reference>
<keyword evidence="1" id="KW-1133">Transmembrane helix</keyword>
<name>A0AAV2S5T3_MEGNR</name>
<feature type="transmembrane region" description="Helical" evidence="1">
    <location>
        <begin position="20"/>
        <end position="41"/>
    </location>
</feature>
<protein>
    <recommendedName>
        <fullName evidence="4">Reverse transcriptase domain-containing protein</fullName>
    </recommendedName>
</protein>
<evidence type="ECO:0000313" key="3">
    <source>
        <dbReference type="Proteomes" id="UP001497623"/>
    </source>
</evidence>
<dbReference type="Proteomes" id="UP001497623">
    <property type="component" value="Unassembled WGS sequence"/>
</dbReference>
<dbReference type="InterPro" id="IPR043502">
    <property type="entry name" value="DNA/RNA_pol_sf"/>
</dbReference>
<gene>
    <name evidence="2" type="ORF">MNOR_LOCUS32218</name>
</gene>
<dbReference type="AlphaFoldDB" id="A0AAV2S5T3"/>
<dbReference type="InterPro" id="IPR043128">
    <property type="entry name" value="Rev_trsase/Diguanyl_cyclase"/>
</dbReference>
<dbReference type="PANTHER" id="PTHR33050:SF7">
    <property type="entry name" value="RIBONUCLEASE H"/>
    <property type="match status" value="1"/>
</dbReference>
<feature type="non-terminal residue" evidence="2">
    <location>
        <position position="472"/>
    </location>
</feature>
<dbReference type="SUPFAM" id="SSF56672">
    <property type="entry name" value="DNA/RNA polymerases"/>
    <property type="match status" value="1"/>
</dbReference>
<keyword evidence="1" id="KW-0472">Membrane</keyword>
<dbReference type="InterPro" id="IPR052055">
    <property type="entry name" value="Hepadnavirus_pol/RT"/>
</dbReference>
<evidence type="ECO:0000256" key="1">
    <source>
        <dbReference type="SAM" id="Phobius"/>
    </source>
</evidence>
<dbReference type="PANTHER" id="PTHR33050">
    <property type="entry name" value="REVERSE TRANSCRIPTASE DOMAIN-CONTAINING PROTEIN"/>
    <property type="match status" value="1"/>
</dbReference>
<organism evidence="2 3">
    <name type="scientific">Meganyctiphanes norvegica</name>
    <name type="common">Northern krill</name>
    <name type="synonym">Thysanopoda norvegica</name>
    <dbReference type="NCBI Taxonomy" id="48144"/>
    <lineage>
        <taxon>Eukaryota</taxon>
        <taxon>Metazoa</taxon>
        <taxon>Ecdysozoa</taxon>
        <taxon>Arthropoda</taxon>
        <taxon>Crustacea</taxon>
        <taxon>Multicrustacea</taxon>
        <taxon>Malacostraca</taxon>
        <taxon>Eumalacostraca</taxon>
        <taxon>Eucarida</taxon>
        <taxon>Euphausiacea</taxon>
        <taxon>Euphausiidae</taxon>
        <taxon>Meganyctiphanes</taxon>
    </lineage>
</organism>
<sequence>MEKAMVTQTTGITTTLPLVRISHFILLYVGSGIMALVHMVINAGSGMSAGVVQRMVSWVKAISRRLMATLVLGVGQLKVIRERSSEVDPCLSVFGGDTSWSTEEFLEVHNVIRMSGKHNFEVCKIPIPTKIRYDRIREALGDGVSPREYLVLSLLKFGMPLDCNPGFGVTKIQKNHFSAVSFKKEINEYLDKSVQTQAILGPFKFSPISDLCFSPLMSVPKEETRRRVIVDFSFPPGKSINDGIPRTTYLDFDVEFSLPSVQSMVSRLNDLGRGCLLYKRDLKAAFRQFSTDPGDYRLTGLSWNNDIFVDTRLAMGLRSSAFCCQSVTEIVAKIARKKIHVLVYLDDFGGAEHPGKAAASFSHLGWVLQHFGLEQAPDKAVAPTARMDWLGISFDTIKWTMALKPGKLQELLVWLPKLLKLKRVKRVLLQKVLGNLVWASAVVRAGVIFFNRLLALLRKLKRPNHSIYFSNE</sequence>
<comment type="caution">
    <text evidence="2">The sequence shown here is derived from an EMBL/GenBank/DDBJ whole genome shotgun (WGS) entry which is preliminary data.</text>
</comment>
<evidence type="ECO:0000313" key="2">
    <source>
        <dbReference type="EMBL" id="CAL4159032.1"/>
    </source>
</evidence>